<keyword evidence="1" id="KW-1133">Transmembrane helix</keyword>
<keyword evidence="1" id="KW-0812">Transmembrane</keyword>
<evidence type="ECO:0000313" key="3">
    <source>
        <dbReference type="Proteomes" id="UP001371456"/>
    </source>
</evidence>
<accession>A0AAN8Y7U9</accession>
<name>A0AAN8Y7U9_SOLBU</name>
<evidence type="ECO:0000256" key="1">
    <source>
        <dbReference type="SAM" id="Phobius"/>
    </source>
</evidence>
<keyword evidence="3" id="KW-1185">Reference proteome</keyword>
<proteinExistence type="predicted"/>
<protein>
    <submittedName>
        <fullName evidence="2">Uncharacterized protein</fullName>
    </submittedName>
</protein>
<reference evidence="2 3" key="1">
    <citation type="submission" date="2024-02" db="EMBL/GenBank/DDBJ databases">
        <title>de novo genome assembly of Solanum bulbocastanum strain 11H21.</title>
        <authorList>
            <person name="Hosaka A.J."/>
        </authorList>
    </citation>
    <scope>NUCLEOTIDE SEQUENCE [LARGE SCALE GENOMIC DNA]</scope>
    <source>
        <tissue evidence="2">Young leaves</tissue>
    </source>
</reference>
<dbReference type="EMBL" id="JBANQN010000009">
    <property type="protein sequence ID" value="KAK6779998.1"/>
    <property type="molecule type" value="Genomic_DNA"/>
</dbReference>
<keyword evidence="1" id="KW-0472">Membrane</keyword>
<evidence type="ECO:0000313" key="2">
    <source>
        <dbReference type="EMBL" id="KAK6779998.1"/>
    </source>
</evidence>
<feature type="transmembrane region" description="Helical" evidence="1">
    <location>
        <begin position="12"/>
        <end position="35"/>
    </location>
</feature>
<organism evidence="2 3">
    <name type="scientific">Solanum bulbocastanum</name>
    <name type="common">Wild potato</name>
    <dbReference type="NCBI Taxonomy" id="147425"/>
    <lineage>
        <taxon>Eukaryota</taxon>
        <taxon>Viridiplantae</taxon>
        <taxon>Streptophyta</taxon>
        <taxon>Embryophyta</taxon>
        <taxon>Tracheophyta</taxon>
        <taxon>Spermatophyta</taxon>
        <taxon>Magnoliopsida</taxon>
        <taxon>eudicotyledons</taxon>
        <taxon>Gunneridae</taxon>
        <taxon>Pentapetalae</taxon>
        <taxon>asterids</taxon>
        <taxon>lamiids</taxon>
        <taxon>Solanales</taxon>
        <taxon>Solanaceae</taxon>
        <taxon>Solanoideae</taxon>
        <taxon>Solaneae</taxon>
        <taxon>Solanum</taxon>
    </lineage>
</organism>
<dbReference type="AlphaFoldDB" id="A0AAN8Y7U9"/>
<gene>
    <name evidence="2" type="ORF">RDI58_022182</name>
</gene>
<dbReference type="Proteomes" id="UP001371456">
    <property type="component" value="Unassembled WGS sequence"/>
</dbReference>
<comment type="caution">
    <text evidence="2">The sequence shown here is derived from an EMBL/GenBank/DDBJ whole genome shotgun (WGS) entry which is preliminary data.</text>
</comment>
<sequence>MVKDLGSGGFPMGFNFLGLILWVWQLLGGGQRLFLC</sequence>